<dbReference type="InterPro" id="IPR027417">
    <property type="entry name" value="P-loop_NTPase"/>
</dbReference>
<dbReference type="InterPro" id="IPR011604">
    <property type="entry name" value="PDDEXK-like_dom_sf"/>
</dbReference>
<organism evidence="2 3">
    <name type="scientific">Neptunitalea chrysea</name>
    <dbReference type="NCBI Taxonomy" id="1647581"/>
    <lineage>
        <taxon>Bacteria</taxon>
        <taxon>Pseudomonadati</taxon>
        <taxon>Bacteroidota</taxon>
        <taxon>Flavobacteriia</taxon>
        <taxon>Flavobacteriales</taxon>
        <taxon>Flavobacteriaceae</taxon>
        <taxon>Neptunitalea</taxon>
    </lineage>
</organism>
<keyword evidence="3" id="KW-1185">Reference proteome</keyword>
<dbReference type="InterPro" id="IPR011335">
    <property type="entry name" value="Restrct_endonuc-II-like"/>
</dbReference>
<evidence type="ECO:0000259" key="1">
    <source>
        <dbReference type="Pfam" id="PF12705"/>
    </source>
</evidence>
<gene>
    <name evidence="2" type="ORF">NBRC110019_21480</name>
</gene>
<name>A0A9W6EWK4_9FLAO</name>
<dbReference type="Gene3D" id="1.10.486.10">
    <property type="entry name" value="PCRA, domain 4"/>
    <property type="match status" value="1"/>
</dbReference>
<sequence>MKSFLEDVAIHVLNTAEKVEDISFILPSKRAGVFLKNAFIKNYTKTGFSPAFISIESFIENISGLKYANNIQLLFELYSTYLSIETNEPEDFYSFSKWGQLLLQDFNEVDRYLVDPETVFPYLASIKEMNHWSLEAEQTELQKRYIDFWNGLSDYYYQYKENLQQKGIGYQGMIYKEAIENLEFYQQNNPNTKHVFVGFNALNKAEEKIIQELLENGNADIYWDIDNYFLKDEEHDAGLFIRKHFKTWKYFQENQPKWICNEFETAKEIQLIGIPKNVGQAKYTGALLEELYQKNQLKNTVVVLGDETLLTPVLNEIPNQVQQVNITMGLPLTETPIAAFFSLYFQLYLNPKAHWYYKDVLNVLTHHISRQLLGETATEIINFIQKKNKIQITPLQLKGWVDTPSNELEHLFSDTIKVTPKVLVDNCFNLISALQKFYETDKTIYRLELEYLYRFYTLFNQLYEYLQNNTFIGSVKTLYSIYKELISTETLDFQGEPLDGIQIMGMLESRNLDFETIILTAVNEGILPSGKSNNSFIPFDIKNLLEMPTYKEKDAVYTYHFYRLLQRAKNIYILYNTEIADALKGGEKSRFIMQLQVENLPQHTITNVVASPEINIVKQERTIQKDAPLVARLKEVSAKGYSPSSLTNYIRNPLDFYLQSVLGIRQQEEVEETIAANTLGTIIHNTLEDLYKPFEGKVLSVENIQTFQKGYVTELKKQFADVYKGADYSKGKNLLIYNVANTYVKRFLESELNLVKNHTVKVVTIEGNYKIPLTIEGINFPVHLIGKVDRVDEIDGQLRIVDYKSGRVESKHVEIVEWEELIDEYTYSKAFQILAYAYMRNKEVPFTNAIAGIISFKNLQAGFLQFCKKDKRAPKAHKEVLITQETLMLFEQQLHNLIKEIVNPTIPFTEKEV</sequence>
<dbReference type="EMBL" id="BRVP01000014">
    <property type="protein sequence ID" value="GLB53108.1"/>
    <property type="molecule type" value="Genomic_DNA"/>
</dbReference>
<dbReference type="Pfam" id="PF12705">
    <property type="entry name" value="PDDEXK_1"/>
    <property type="match status" value="1"/>
</dbReference>
<proteinExistence type="predicted"/>
<protein>
    <recommendedName>
        <fullName evidence="1">PD-(D/E)XK endonuclease-like domain-containing protein</fullName>
    </recommendedName>
</protein>
<dbReference type="AlphaFoldDB" id="A0A9W6EWK4"/>
<evidence type="ECO:0000313" key="3">
    <source>
        <dbReference type="Proteomes" id="UP001143545"/>
    </source>
</evidence>
<dbReference type="Proteomes" id="UP001143545">
    <property type="component" value="Unassembled WGS sequence"/>
</dbReference>
<evidence type="ECO:0000313" key="2">
    <source>
        <dbReference type="EMBL" id="GLB53108.1"/>
    </source>
</evidence>
<accession>A0A9W6EWK4</accession>
<comment type="caution">
    <text evidence="2">The sequence shown here is derived from an EMBL/GenBank/DDBJ whole genome shotgun (WGS) entry which is preliminary data.</text>
</comment>
<dbReference type="RefSeq" id="WP_281754801.1">
    <property type="nucleotide sequence ID" value="NZ_BRVP01000014.1"/>
</dbReference>
<dbReference type="Gene3D" id="3.90.320.10">
    <property type="match status" value="1"/>
</dbReference>
<reference evidence="2" key="1">
    <citation type="submission" date="2022-07" db="EMBL/GenBank/DDBJ databases">
        <title>Taxonomy of Novel Oxalotrophic and Methylotrophic Bacteria.</title>
        <authorList>
            <person name="Sahin N."/>
            <person name="Tani A."/>
        </authorList>
    </citation>
    <scope>NUCLEOTIDE SEQUENCE</scope>
    <source>
        <strain evidence="2">AM327</strain>
    </source>
</reference>
<feature type="domain" description="PD-(D/E)XK endonuclease-like" evidence="1">
    <location>
        <begin position="642"/>
        <end position="911"/>
    </location>
</feature>
<dbReference type="Gene3D" id="3.40.50.300">
    <property type="entry name" value="P-loop containing nucleotide triphosphate hydrolases"/>
    <property type="match status" value="1"/>
</dbReference>
<dbReference type="InterPro" id="IPR038726">
    <property type="entry name" value="PDDEXK_AddAB-type"/>
</dbReference>
<dbReference type="SUPFAM" id="SSF52540">
    <property type="entry name" value="P-loop containing nucleoside triphosphate hydrolases"/>
    <property type="match status" value="1"/>
</dbReference>
<dbReference type="SUPFAM" id="SSF52980">
    <property type="entry name" value="Restriction endonuclease-like"/>
    <property type="match status" value="1"/>
</dbReference>